<dbReference type="PROSITE" id="PS50042">
    <property type="entry name" value="CNMP_BINDING_3"/>
    <property type="match status" value="1"/>
</dbReference>
<dbReference type="GO" id="GO:0098855">
    <property type="term" value="C:HCN channel complex"/>
    <property type="evidence" value="ECO:0007669"/>
    <property type="project" value="TreeGrafter"/>
</dbReference>
<dbReference type="RefSeq" id="XP_001015688.3">
    <property type="nucleotide sequence ID" value="XM_001015688.3"/>
</dbReference>
<dbReference type="EMBL" id="GG662704">
    <property type="protein sequence ID" value="EAR95443.3"/>
    <property type="molecule type" value="Genomic_DNA"/>
</dbReference>
<dbReference type="Gene3D" id="2.60.120.10">
    <property type="entry name" value="Jelly Rolls"/>
    <property type="match status" value="1"/>
</dbReference>
<feature type="transmembrane region" description="Helical" evidence="2">
    <location>
        <begin position="301"/>
        <end position="327"/>
    </location>
</feature>
<dbReference type="OrthoDB" id="291151at2759"/>
<protein>
    <submittedName>
        <fullName evidence="4">Cyclic nucleotide-binding domain protein</fullName>
    </submittedName>
</protein>
<evidence type="ECO:0000256" key="1">
    <source>
        <dbReference type="SAM" id="MobiDB-lite"/>
    </source>
</evidence>
<sequence>MFEEESKSNIHRKQRYFIDQQNSIQGQTLKAMCFKNDEFDFLEYERNNEIQLYNKECYLNQPENQLKQLELQQIGEYKEEIDFPSIGNIVSPNIDQDLTKFQNCNEETIEYIKKNSNPLNLRDKRLSQSKQYTKSGKSFCQDRELNRQYTTKSIIKPIRSFSSLNQISFNCLESQNRKFYEKLRNKMKFFYLNATLSGRTKLINLIIKNQINDLSDFIPEKLNTQVQNYEIVGNRKGIIQIYLRYSVFFDIFPILFLFFNLEDRVPTLKIIFQIAVFLKIKNILQDISYIQSQFCMMLKRYYIIQVVNLVLKLFLIGHTIACFWYILCKLEYENYQKENCWINNQMLQDKEWWQFYIFSLYWALTLMTTGSSIASTTFETCYTVFIMLFITIIFGYILNVIGQILSEIEEKDQNRRRDVNILNDYMRKKNISKLLQSKVNLNLEYYYQQDFKQLQENYEQVLGKISLDLKNSLLKEYNKQIINKIEVIAKKFSQNALDQLSITLQEEYYFPNQAIFNQHDLLSNCIIYVVSGQVEISASNNTCKQTKILLNSGQFYGLIEFFTGVSNNLHVYSKQFSQVVFINRNKFIEIIKQNEKDFQEFHQLKDQIFLYGKLGYPISQKQDRAIFNRKKECKQQFFAIKSQQQKDEFFKYAQTFKNLDESYNSSHSLGYSYLTQSQQENEESSVIQNNNSVFFGSTEGRNNTFKSQNPISEQKIKKPLSQTCLSKIEIDLNPQLAEERKKKSILSFKINSEINDSHMDKNYLKREPSDQDITKQEAQRKSRQSLDSQQNQQILDLGKNYIYDNDIGFSNDQRVRAYFEDLNRFLFQRGRYLKQAKPVFEVSQMQNNFYEQEDNPWLFESLENFKYYFTKGNSFNVLKKLMKQRKKSRTIYKKNLKSENKLNK</sequence>
<dbReference type="SUPFAM" id="SSF51206">
    <property type="entry name" value="cAMP-binding domain-like"/>
    <property type="match status" value="1"/>
</dbReference>
<dbReference type="InterPro" id="IPR014710">
    <property type="entry name" value="RmlC-like_jellyroll"/>
</dbReference>
<dbReference type="SUPFAM" id="SSF81324">
    <property type="entry name" value="Voltage-gated potassium channels"/>
    <property type="match status" value="1"/>
</dbReference>
<feature type="transmembrane region" description="Helical" evidence="2">
    <location>
        <begin position="241"/>
        <end position="259"/>
    </location>
</feature>
<dbReference type="InterPro" id="IPR051413">
    <property type="entry name" value="K/Na_HCN_channel"/>
</dbReference>
<dbReference type="GO" id="GO:0005249">
    <property type="term" value="F:voltage-gated potassium channel activity"/>
    <property type="evidence" value="ECO:0007669"/>
    <property type="project" value="TreeGrafter"/>
</dbReference>
<feature type="transmembrane region" description="Helical" evidence="2">
    <location>
        <begin position="381"/>
        <end position="405"/>
    </location>
</feature>
<accession>Q23G17</accession>
<proteinExistence type="predicted"/>
<dbReference type="GO" id="GO:0035725">
    <property type="term" value="P:sodium ion transmembrane transport"/>
    <property type="evidence" value="ECO:0007669"/>
    <property type="project" value="TreeGrafter"/>
</dbReference>
<dbReference type="SMART" id="SM00100">
    <property type="entry name" value="cNMP"/>
    <property type="match status" value="1"/>
</dbReference>
<evidence type="ECO:0000313" key="4">
    <source>
        <dbReference type="EMBL" id="EAR95443.3"/>
    </source>
</evidence>
<feature type="region of interest" description="Disordered" evidence="1">
    <location>
        <begin position="759"/>
        <end position="790"/>
    </location>
</feature>
<dbReference type="Pfam" id="PF00027">
    <property type="entry name" value="cNMP_binding"/>
    <property type="match status" value="1"/>
</dbReference>
<organism evidence="4 5">
    <name type="scientific">Tetrahymena thermophila (strain SB210)</name>
    <dbReference type="NCBI Taxonomy" id="312017"/>
    <lineage>
        <taxon>Eukaryota</taxon>
        <taxon>Sar</taxon>
        <taxon>Alveolata</taxon>
        <taxon>Ciliophora</taxon>
        <taxon>Intramacronucleata</taxon>
        <taxon>Oligohymenophorea</taxon>
        <taxon>Hymenostomatida</taxon>
        <taxon>Tetrahymenina</taxon>
        <taxon>Tetrahymenidae</taxon>
        <taxon>Tetrahymena</taxon>
    </lineage>
</organism>
<keyword evidence="2" id="KW-1133">Transmembrane helix</keyword>
<feature type="compositionally biased region" description="Basic and acidic residues" evidence="1">
    <location>
        <begin position="759"/>
        <end position="780"/>
    </location>
</feature>
<keyword evidence="5" id="KW-1185">Reference proteome</keyword>
<reference evidence="5" key="1">
    <citation type="journal article" date="2006" name="PLoS Biol.">
        <title>Macronuclear genome sequence of the ciliate Tetrahymena thermophila, a model eukaryote.</title>
        <authorList>
            <person name="Eisen J.A."/>
            <person name="Coyne R.S."/>
            <person name="Wu M."/>
            <person name="Wu D."/>
            <person name="Thiagarajan M."/>
            <person name="Wortman J.R."/>
            <person name="Badger J.H."/>
            <person name="Ren Q."/>
            <person name="Amedeo P."/>
            <person name="Jones K.M."/>
            <person name="Tallon L.J."/>
            <person name="Delcher A.L."/>
            <person name="Salzberg S.L."/>
            <person name="Silva J.C."/>
            <person name="Haas B.J."/>
            <person name="Majoros W.H."/>
            <person name="Farzad M."/>
            <person name="Carlton J.M."/>
            <person name="Smith R.K. Jr."/>
            <person name="Garg J."/>
            <person name="Pearlman R.E."/>
            <person name="Karrer K.M."/>
            <person name="Sun L."/>
            <person name="Manning G."/>
            <person name="Elde N.C."/>
            <person name="Turkewitz A.P."/>
            <person name="Asai D.J."/>
            <person name="Wilkes D.E."/>
            <person name="Wang Y."/>
            <person name="Cai H."/>
            <person name="Collins K."/>
            <person name="Stewart B.A."/>
            <person name="Lee S.R."/>
            <person name="Wilamowska K."/>
            <person name="Weinberg Z."/>
            <person name="Ruzzo W.L."/>
            <person name="Wloga D."/>
            <person name="Gaertig J."/>
            <person name="Frankel J."/>
            <person name="Tsao C.-C."/>
            <person name="Gorovsky M.A."/>
            <person name="Keeling P.J."/>
            <person name="Waller R.F."/>
            <person name="Patron N.J."/>
            <person name="Cherry J.M."/>
            <person name="Stover N.A."/>
            <person name="Krieger C.J."/>
            <person name="del Toro C."/>
            <person name="Ryder H.F."/>
            <person name="Williamson S.C."/>
            <person name="Barbeau R.A."/>
            <person name="Hamilton E.P."/>
            <person name="Orias E."/>
        </authorList>
    </citation>
    <scope>NUCLEOTIDE SEQUENCE [LARGE SCALE GENOMIC DNA]</scope>
    <source>
        <strain evidence="5">SB210</strain>
    </source>
</reference>
<evidence type="ECO:0000313" key="5">
    <source>
        <dbReference type="Proteomes" id="UP000009168"/>
    </source>
</evidence>
<dbReference type="CDD" id="cd00038">
    <property type="entry name" value="CAP_ED"/>
    <property type="match status" value="1"/>
</dbReference>
<name>Q23G17_TETTS</name>
<dbReference type="InterPro" id="IPR018490">
    <property type="entry name" value="cNMP-bd_dom_sf"/>
</dbReference>
<keyword evidence="2" id="KW-0812">Transmembrane</keyword>
<gene>
    <name evidence="4" type="ORF">TTHERM_00077470</name>
</gene>
<dbReference type="KEGG" id="tet:TTHERM_00077470"/>
<dbReference type="InParanoid" id="Q23G17"/>
<evidence type="ECO:0000256" key="2">
    <source>
        <dbReference type="SAM" id="Phobius"/>
    </source>
</evidence>
<dbReference type="PANTHER" id="PTHR45689">
    <property type="entry name" value="I[[H]] CHANNEL, ISOFORM E"/>
    <property type="match status" value="1"/>
</dbReference>
<dbReference type="InterPro" id="IPR000595">
    <property type="entry name" value="cNMP-bd_dom"/>
</dbReference>
<dbReference type="HOGENOM" id="CLU_339355_0_0_1"/>
<feature type="transmembrane region" description="Helical" evidence="2">
    <location>
        <begin position="353"/>
        <end position="374"/>
    </location>
</feature>
<dbReference type="Gene3D" id="1.10.287.70">
    <property type="match status" value="1"/>
</dbReference>
<dbReference type="GO" id="GO:0003254">
    <property type="term" value="P:regulation of membrane depolarization"/>
    <property type="evidence" value="ECO:0007669"/>
    <property type="project" value="TreeGrafter"/>
</dbReference>
<dbReference type="GeneID" id="7839004"/>
<keyword evidence="2" id="KW-0472">Membrane</keyword>
<dbReference type="Proteomes" id="UP000009168">
    <property type="component" value="Unassembled WGS sequence"/>
</dbReference>
<dbReference type="PANTHER" id="PTHR45689:SF5">
    <property type="entry name" value="I[[H]] CHANNEL, ISOFORM E"/>
    <property type="match status" value="1"/>
</dbReference>
<dbReference type="AlphaFoldDB" id="Q23G17"/>
<evidence type="ECO:0000259" key="3">
    <source>
        <dbReference type="PROSITE" id="PS50042"/>
    </source>
</evidence>
<feature type="domain" description="Cyclic nucleotide-binding" evidence="3">
    <location>
        <begin position="488"/>
        <end position="591"/>
    </location>
</feature>